<dbReference type="SUPFAM" id="SSF51445">
    <property type="entry name" value="(Trans)glycosidases"/>
    <property type="match status" value="1"/>
</dbReference>
<feature type="chain" id="PRO_5021426024" description="Beta-glucosidase" evidence="5">
    <location>
        <begin position="17"/>
        <end position="555"/>
    </location>
</feature>
<sequence length="555" mass="59370">MKLAAVAVVAATAAVAQNIPSIAWGFASSAYQVEGAWNVDGKGPSVWDHWFLNNHSLVASKGAGNPIAAGDVFKTAGHYDRMKEDVALMASFKSSMYRFSVAWSRIFPQCNGQVNQKGIDFYSRLIDELLNAGIQPVLTMYHWDTPQACEDQYGSLLNRDMFIRDFTSYADVLYANFGSRVKYWLTFNEPAAYCGRGFGPVSDAYIWPPGKNGRESDKYNCIATTSIAHGAVVQLARSKYPQYEMKFSMPLIIAYYIPVAPADVEQANINTLSQGDWLWGSLASADGDYPAYLKTVKTGDMDGSLLPAFTAAEKATMKGTLDYVALNYYSAQYFNGVSGQSAPTLTIKADQVPWQSAYPGGIRGITQLMARSYGPLLASSVGGLAPVMVSECGYGSISEAFGPISQSVNDVDRQAFFEGITAGLQLAVVEDKTPVFGFLAWSLLDNLEWLTFDQTWGLVHVDQQGGTLERTVKQSANKLAAFFAGSKSPIALAQPGSKPANSTVSSSAPAATASGAAVTTANPTATGSPSKSSSSIATGYSVAVALFSAFALMLV</sequence>
<feature type="signal peptide" evidence="5">
    <location>
        <begin position="1"/>
        <end position="16"/>
    </location>
</feature>
<dbReference type="Gene3D" id="3.20.20.80">
    <property type="entry name" value="Glycosidases"/>
    <property type="match status" value="1"/>
</dbReference>
<dbReference type="PRINTS" id="PR00131">
    <property type="entry name" value="GLHYDRLASE1"/>
</dbReference>
<keyword evidence="2" id="KW-0378">Hydrolase</keyword>
<evidence type="ECO:0008006" key="8">
    <source>
        <dbReference type="Google" id="ProtNLM"/>
    </source>
</evidence>
<keyword evidence="5" id="KW-0732">Signal</keyword>
<dbReference type="PANTHER" id="PTHR10353:SF36">
    <property type="entry name" value="LP05116P"/>
    <property type="match status" value="1"/>
</dbReference>
<evidence type="ECO:0000256" key="3">
    <source>
        <dbReference type="ARBA" id="ARBA00023295"/>
    </source>
</evidence>
<protein>
    <recommendedName>
        <fullName evidence="8">Beta-glucosidase</fullName>
    </recommendedName>
</protein>
<keyword evidence="3" id="KW-0326">Glycosidase</keyword>
<keyword evidence="7" id="KW-1185">Reference proteome</keyword>
<dbReference type="STRING" id="246404.A0A507EZ41"/>
<dbReference type="EMBL" id="QEAP01000346">
    <property type="protein sequence ID" value="TPX68650.1"/>
    <property type="molecule type" value="Genomic_DNA"/>
</dbReference>
<comment type="caution">
    <text evidence="6">The sequence shown here is derived from an EMBL/GenBank/DDBJ whole genome shotgun (WGS) entry which is preliminary data.</text>
</comment>
<accession>A0A507EZ41</accession>
<dbReference type="OrthoDB" id="65569at2759"/>
<dbReference type="PANTHER" id="PTHR10353">
    <property type="entry name" value="GLYCOSYL HYDROLASE"/>
    <property type="match status" value="1"/>
</dbReference>
<name>A0A507EZ41_9FUNG</name>
<dbReference type="InterPro" id="IPR017853">
    <property type="entry name" value="GH"/>
</dbReference>
<reference evidence="6 7" key="1">
    <citation type="journal article" date="2019" name="Sci. Rep.">
        <title>Comparative genomics of chytrid fungi reveal insights into the obligate biotrophic and pathogenic lifestyle of Synchytrium endobioticum.</title>
        <authorList>
            <person name="van de Vossenberg B.T.L.H."/>
            <person name="Warris S."/>
            <person name="Nguyen H.D.T."/>
            <person name="van Gent-Pelzer M.P.E."/>
            <person name="Joly D.L."/>
            <person name="van de Geest H.C."/>
            <person name="Bonants P.J.M."/>
            <person name="Smith D.S."/>
            <person name="Levesque C.A."/>
            <person name="van der Lee T.A.J."/>
        </authorList>
    </citation>
    <scope>NUCLEOTIDE SEQUENCE [LARGE SCALE GENOMIC DNA]</scope>
    <source>
        <strain evidence="6 7">CBS 675.73</strain>
    </source>
</reference>
<evidence type="ECO:0000256" key="1">
    <source>
        <dbReference type="ARBA" id="ARBA00010838"/>
    </source>
</evidence>
<proteinExistence type="inferred from homology"/>
<dbReference type="AlphaFoldDB" id="A0A507EZ41"/>
<evidence type="ECO:0000313" key="6">
    <source>
        <dbReference type="EMBL" id="TPX68650.1"/>
    </source>
</evidence>
<evidence type="ECO:0000256" key="2">
    <source>
        <dbReference type="ARBA" id="ARBA00022801"/>
    </source>
</evidence>
<dbReference type="GO" id="GO:0005975">
    <property type="term" value="P:carbohydrate metabolic process"/>
    <property type="evidence" value="ECO:0007669"/>
    <property type="project" value="InterPro"/>
</dbReference>
<evidence type="ECO:0000256" key="4">
    <source>
        <dbReference type="RuleBase" id="RU003690"/>
    </source>
</evidence>
<evidence type="ECO:0000313" key="7">
    <source>
        <dbReference type="Proteomes" id="UP000320333"/>
    </source>
</evidence>
<gene>
    <name evidence="6" type="ORF">CcCBS67573_g07106</name>
</gene>
<dbReference type="GO" id="GO:0008422">
    <property type="term" value="F:beta-glucosidase activity"/>
    <property type="evidence" value="ECO:0007669"/>
    <property type="project" value="TreeGrafter"/>
</dbReference>
<evidence type="ECO:0000256" key="5">
    <source>
        <dbReference type="SAM" id="SignalP"/>
    </source>
</evidence>
<dbReference type="Pfam" id="PF00232">
    <property type="entry name" value="Glyco_hydro_1"/>
    <property type="match status" value="1"/>
</dbReference>
<dbReference type="InterPro" id="IPR001360">
    <property type="entry name" value="Glyco_hydro_1"/>
</dbReference>
<comment type="similarity">
    <text evidence="1 4">Belongs to the glycosyl hydrolase 1 family.</text>
</comment>
<organism evidence="6 7">
    <name type="scientific">Chytriomyces confervae</name>
    <dbReference type="NCBI Taxonomy" id="246404"/>
    <lineage>
        <taxon>Eukaryota</taxon>
        <taxon>Fungi</taxon>
        <taxon>Fungi incertae sedis</taxon>
        <taxon>Chytridiomycota</taxon>
        <taxon>Chytridiomycota incertae sedis</taxon>
        <taxon>Chytridiomycetes</taxon>
        <taxon>Chytridiales</taxon>
        <taxon>Chytriomycetaceae</taxon>
        <taxon>Chytriomyces</taxon>
    </lineage>
</organism>
<dbReference type="Proteomes" id="UP000320333">
    <property type="component" value="Unassembled WGS sequence"/>
</dbReference>